<accession>A0ABM0JCC4</accession>
<sequence length="207" mass="23406">MSSPKVKIFYVDYMGRAEMIRLLFAAAGKPFEDVRFSLEDWSAKWKSKAPFGTSPWVEVDGEVYAQSIAIANYFAKEFGFFGKNNKEALHIEQMVNLIQDFMVIAVSIDDQYQDQKKHRELTEDCKKNTMPRFFGFFEKILKASGTGYVVGNQMTLADIALFDVLTGYLKNFAGPLDDYPLCVALRDKVGANDKIKAYMASRPVTVG</sequence>
<proteinExistence type="predicted"/>
<dbReference type="PANTHER" id="PTHR11571:SF150">
    <property type="entry name" value="GLUTATHIONE S-TRANSFERASE"/>
    <property type="match status" value="1"/>
</dbReference>
<dbReference type="Gene3D" id="3.40.30.10">
    <property type="entry name" value="Glutaredoxin"/>
    <property type="match status" value="1"/>
</dbReference>
<dbReference type="SFLD" id="SFLDG01205">
    <property type="entry name" value="AMPS.1"/>
    <property type="match status" value="1"/>
</dbReference>
<gene>
    <name evidence="4" type="primary">LOC101859064</name>
</gene>
<dbReference type="CDD" id="cd03192">
    <property type="entry name" value="GST_C_Sigma_like"/>
    <property type="match status" value="1"/>
</dbReference>
<evidence type="ECO:0000259" key="2">
    <source>
        <dbReference type="PROSITE" id="PS50405"/>
    </source>
</evidence>
<dbReference type="InterPro" id="IPR036249">
    <property type="entry name" value="Thioredoxin-like_sf"/>
</dbReference>
<feature type="domain" description="GST N-terminal" evidence="1">
    <location>
        <begin position="4"/>
        <end position="82"/>
    </location>
</feature>
<keyword evidence="3" id="KW-1185">Reference proteome</keyword>
<dbReference type="InterPro" id="IPR050213">
    <property type="entry name" value="GST_superfamily"/>
</dbReference>
<dbReference type="Proteomes" id="UP000694888">
    <property type="component" value="Unplaced"/>
</dbReference>
<evidence type="ECO:0000313" key="4">
    <source>
        <dbReference type="RefSeq" id="XP_005090422.1"/>
    </source>
</evidence>
<dbReference type="InterPro" id="IPR010987">
    <property type="entry name" value="Glutathione-S-Trfase_C-like"/>
</dbReference>
<dbReference type="SFLD" id="SFLDS00019">
    <property type="entry name" value="Glutathione_Transferase_(cytos"/>
    <property type="match status" value="1"/>
</dbReference>
<dbReference type="PROSITE" id="PS50404">
    <property type="entry name" value="GST_NTER"/>
    <property type="match status" value="1"/>
</dbReference>
<protein>
    <submittedName>
        <fullName evidence="4">S-crystallin SL11</fullName>
    </submittedName>
</protein>
<dbReference type="InterPro" id="IPR036282">
    <property type="entry name" value="Glutathione-S-Trfase_C_sf"/>
</dbReference>
<dbReference type="CDD" id="cd03039">
    <property type="entry name" value="GST_N_Sigma_like"/>
    <property type="match status" value="1"/>
</dbReference>
<dbReference type="PANTHER" id="PTHR11571">
    <property type="entry name" value="GLUTATHIONE S-TRANSFERASE"/>
    <property type="match status" value="1"/>
</dbReference>
<dbReference type="InterPro" id="IPR004046">
    <property type="entry name" value="GST_C"/>
</dbReference>
<organism evidence="3 4">
    <name type="scientific">Aplysia californica</name>
    <name type="common">California sea hare</name>
    <dbReference type="NCBI Taxonomy" id="6500"/>
    <lineage>
        <taxon>Eukaryota</taxon>
        <taxon>Metazoa</taxon>
        <taxon>Spiralia</taxon>
        <taxon>Lophotrochozoa</taxon>
        <taxon>Mollusca</taxon>
        <taxon>Gastropoda</taxon>
        <taxon>Heterobranchia</taxon>
        <taxon>Euthyneura</taxon>
        <taxon>Tectipleura</taxon>
        <taxon>Aplysiida</taxon>
        <taxon>Aplysioidea</taxon>
        <taxon>Aplysiidae</taxon>
        <taxon>Aplysia</taxon>
    </lineage>
</organism>
<dbReference type="Pfam" id="PF02798">
    <property type="entry name" value="GST_N"/>
    <property type="match status" value="1"/>
</dbReference>
<dbReference type="SUPFAM" id="SSF52833">
    <property type="entry name" value="Thioredoxin-like"/>
    <property type="match status" value="1"/>
</dbReference>
<evidence type="ECO:0000259" key="1">
    <source>
        <dbReference type="PROSITE" id="PS50404"/>
    </source>
</evidence>
<name>A0ABM0JCC4_APLCA</name>
<dbReference type="InterPro" id="IPR040079">
    <property type="entry name" value="Glutathione_S-Trfase"/>
</dbReference>
<dbReference type="PROSITE" id="PS50405">
    <property type="entry name" value="GST_CTER"/>
    <property type="match status" value="1"/>
</dbReference>
<feature type="domain" description="GST C-terminal" evidence="2">
    <location>
        <begin position="84"/>
        <end position="207"/>
    </location>
</feature>
<dbReference type="Pfam" id="PF14497">
    <property type="entry name" value="GST_C_3"/>
    <property type="match status" value="1"/>
</dbReference>
<dbReference type="SUPFAM" id="SSF47616">
    <property type="entry name" value="GST C-terminal domain-like"/>
    <property type="match status" value="1"/>
</dbReference>
<dbReference type="Gene3D" id="1.20.1050.10">
    <property type="match status" value="1"/>
</dbReference>
<evidence type="ECO:0000313" key="3">
    <source>
        <dbReference type="Proteomes" id="UP000694888"/>
    </source>
</evidence>
<dbReference type="InterPro" id="IPR004045">
    <property type="entry name" value="Glutathione_S-Trfase_N"/>
</dbReference>
<dbReference type="RefSeq" id="XP_005090422.1">
    <property type="nucleotide sequence ID" value="XM_005090365.2"/>
</dbReference>
<dbReference type="GeneID" id="101859064"/>
<reference evidence="4" key="1">
    <citation type="submission" date="2025-08" db="UniProtKB">
        <authorList>
            <consortium name="RefSeq"/>
        </authorList>
    </citation>
    <scope>IDENTIFICATION</scope>
</reference>
<dbReference type="SFLD" id="SFLDG00363">
    <property type="entry name" value="AMPS_(cytGST):_Alpha-__Mu-__Pi"/>
    <property type="match status" value="1"/>
</dbReference>